<proteinExistence type="predicted"/>
<name>A0A1I5YNA0_9GAMM</name>
<organism evidence="1 2">
    <name type="scientific">Geopseudomonas sagittaria</name>
    <dbReference type="NCBI Taxonomy" id="1135990"/>
    <lineage>
        <taxon>Bacteria</taxon>
        <taxon>Pseudomonadati</taxon>
        <taxon>Pseudomonadota</taxon>
        <taxon>Gammaproteobacteria</taxon>
        <taxon>Pseudomonadales</taxon>
        <taxon>Pseudomonadaceae</taxon>
        <taxon>Geopseudomonas</taxon>
    </lineage>
</organism>
<dbReference type="PROSITE" id="PS51257">
    <property type="entry name" value="PROKAR_LIPOPROTEIN"/>
    <property type="match status" value="1"/>
</dbReference>
<dbReference type="EMBL" id="FOXM01000023">
    <property type="protein sequence ID" value="SFQ45728.1"/>
    <property type="molecule type" value="Genomic_DNA"/>
</dbReference>
<reference evidence="2" key="1">
    <citation type="submission" date="2016-10" db="EMBL/GenBank/DDBJ databases">
        <authorList>
            <person name="Varghese N."/>
            <person name="Submissions S."/>
        </authorList>
    </citation>
    <scope>NUCLEOTIDE SEQUENCE [LARGE SCALE GENOMIC DNA]</scope>
    <source>
        <strain evidence="2">JCM 18195</strain>
    </source>
</reference>
<gene>
    <name evidence="1" type="ORF">SAMN05216229_1237</name>
</gene>
<keyword evidence="2" id="KW-1185">Reference proteome</keyword>
<sequence length="125" mass="13754">MRVFLAGIAMVLAGCANQRAPSISDDELKAAGAAHVDCVFDSAERFYSDEADPEHIATAAIGACTDQEQRYFYMARDSMIERAGGSLRSMQLADASIERQRLHREEAMRGRLIGMILELRASDGR</sequence>
<evidence type="ECO:0000313" key="1">
    <source>
        <dbReference type="EMBL" id="SFQ45728.1"/>
    </source>
</evidence>
<accession>A0A1I5YNA0</accession>
<dbReference type="AlphaFoldDB" id="A0A1I5YNA0"/>
<protein>
    <submittedName>
        <fullName evidence="1">Uncharacterized protein</fullName>
    </submittedName>
</protein>
<evidence type="ECO:0000313" key="2">
    <source>
        <dbReference type="Proteomes" id="UP000243084"/>
    </source>
</evidence>
<dbReference type="Proteomes" id="UP000243084">
    <property type="component" value="Unassembled WGS sequence"/>
</dbReference>